<evidence type="ECO:0000313" key="1">
    <source>
        <dbReference type="EMBL" id="TKK71865.1"/>
    </source>
</evidence>
<dbReference type="InterPro" id="IPR000600">
    <property type="entry name" value="ROK"/>
</dbReference>
<gene>
    <name evidence="1" type="ORF">FC093_02280</name>
</gene>
<evidence type="ECO:0000313" key="2">
    <source>
        <dbReference type="Proteomes" id="UP000305848"/>
    </source>
</evidence>
<dbReference type="EMBL" id="SZQL01000001">
    <property type="protein sequence ID" value="TKK71865.1"/>
    <property type="molecule type" value="Genomic_DNA"/>
</dbReference>
<protein>
    <submittedName>
        <fullName evidence="1">ROK family protein</fullName>
    </submittedName>
</protein>
<dbReference type="InterPro" id="IPR043129">
    <property type="entry name" value="ATPase_NBD"/>
</dbReference>
<reference evidence="1 2" key="1">
    <citation type="submission" date="2019-05" db="EMBL/GenBank/DDBJ databases">
        <title>Panacibacter sp. strain 17mud1-8 Genome sequencing and assembly.</title>
        <authorList>
            <person name="Chhetri G."/>
        </authorList>
    </citation>
    <scope>NUCLEOTIDE SEQUENCE [LARGE SCALE GENOMIC DNA]</scope>
    <source>
        <strain evidence="1 2">17mud1-8</strain>
    </source>
</reference>
<organism evidence="1 2">
    <name type="scientific">Ilyomonas limi</name>
    <dbReference type="NCBI Taxonomy" id="2575867"/>
    <lineage>
        <taxon>Bacteria</taxon>
        <taxon>Pseudomonadati</taxon>
        <taxon>Bacteroidota</taxon>
        <taxon>Chitinophagia</taxon>
        <taxon>Chitinophagales</taxon>
        <taxon>Chitinophagaceae</taxon>
        <taxon>Ilyomonas</taxon>
    </lineage>
</organism>
<dbReference type="Proteomes" id="UP000305848">
    <property type="component" value="Unassembled WGS sequence"/>
</dbReference>
<sequence>MNNNIAIVMDLGGTKIKLGLAENGNMLCTKEMDAYSQHGLSVRLPFIQHCIDEMLRQQGIDIHKVFGMGISIPGIVDSKKKKILSIDNKFNDAPQLDLSAWAKQNWNIPIQLENDARCALIGEWQYGKGKGCDNVVIMTIGTGVGSSAVIEGKVLRGKHFQAGCLGGHFTINIHGQRCNCGNYGCVEVEASTWNIARIAKVSKGFAESALAAEDAIDFESIFRCAANGDALAMQLREECINVWSACAVNLIHAYDPEILIVSGGVMRSADYIIPRLQQKVAEYAWTPWGEVKVEKAQNINTAALLGAAYLVYQS</sequence>
<proteinExistence type="predicted"/>
<comment type="caution">
    <text evidence="1">The sequence shown here is derived from an EMBL/GenBank/DDBJ whole genome shotgun (WGS) entry which is preliminary data.</text>
</comment>
<dbReference type="PANTHER" id="PTHR18964:SF170">
    <property type="entry name" value="SUGAR KINASE"/>
    <property type="match status" value="1"/>
</dbReference>
<dbReference type="Pfam" id="PF00480">
    <property type="entry name" value="ROK"/>
    <property type="match status" value="1"/>
</dbReference>
<dbReference type="AlphaFoldDB" id="A0A4U3L916"/>
<name>A0A4U3L916_9BACT</name>
<dbReference type="RefSeq" id="WP_137260105.1">
    <property type="nucleotide sequence ID" value="NZ_SZQL01000001.1"/>
</dbReference>
<dbReference type="PANTHER" id="PTHR18964">
    <property type="entry name" value="ROK (REPRESSOR, ORF, KINASE) FAMILY"/>
    <property type="match status" value="1"/>
</dbReference>
<dbReference type="SUPFAM" id="SSF53067">
    <property type="entry name" value="Actin-like ATPase domain"/>
    <property type="match status" value="1"/>
</dbReference>
<dbReference type="Gene3D" id="3.30.420.40">
    <property type="match status" value="2"/>
</dbReference>
<dbReference type="OrthoDB" id="9810372at2"/>
<keyword evidence="2" id="KW-1185">Reference proteome</keyword>
<accession>A0A4U3L916</accession>